<comment type="caution">
    <text evidence="1">The sequence shown here is derived from an EMBL/GenBank/DDBJ whole genome shotgun (WGS) entry which is preliminary data.</text>
</comment>
<evidence type="ECO:0000313" key="2">
    <source>
        <dbReference type="Proteomes" id="UP000005064"/>
    </source>
</evidence>
<reference evidence="1 2" key="1">
    <citation type="submission" date="2011-12" db="EMBL/GenBank/DDBJ databases">
        <authorList>
            <person name="Kriszt B."/>
            <person name="Tancsics A."/>
            <person name="Cserhati M."/>
            <person name="Toth A."/>
            <person name="Nagy I."/>
            <person name="Horvath B."/>
            <person name="Tamura T."/>
            <person name="Kukolya J."/>
            <person name="Szoboszlay S."/>
        </authorList>
    </citation>
    <scope>NUCLEOTIDE SEQUENCE [LARGE SCALE GENOMIC DNA]</scope>
    <source>
        <strain evidence="1 2">AK37</strain>
    </source>
</reference>
<sequence length="188" mass="20785">MTEKYLAGYYVDTAIGTLPMWAVWIDSTGEHWADPIDGWLRVVGFDERVKIVPAEYVEQCGLRPMNPPPSSVHHTRAEAEKAVRSGLAALWRRELHELLGWVDGLPAEERVPTPLRQRLADWDRQAAAATDQRTAYEALVADGYLTEGRVESTMQVPRPAGGVEVVTVPAEPAELTAKGRELAGLDTE</sequence>
<gene>
    <name evidence="1" type="ORF">AK37_05547</name>
</gene>
<accession>H0JNC6</accession>
<dbReference type="PATRIC" id="fig|1114960.4.peg.1115"/>
<proteinExistence type="predicted"/>
<name>H0JNC6_9NOCA</name>
<protein>
    <submittedName>
        <fullName evidence="1">Uncharacterized protein</fullName>
    </submittedName>
</protein>
<organism evidence="1 2">
    <name type="scientific">Rhodococcus pyridinivorans AK37</name>
    <dbReference type="NCBI Taxonomy" id="1114960"/>
    <lineage>
        <taxon>Bacteria</taxon>
        <taxon>Bacillati</taxon>
        <taxon>Actinomycetota</taxon>
        <taxon>Actinomycetes</taxon>
        <taxon>Mycobacteriales</taxon>
        <taxon>Nocardiaceae</taxon>
        <taxon>Rhodococcus</taxon>
    </lineage>
</organism>
<evidence type="ECO:0000313" key="1">
    <source>
        <dbReference type="EMBL" id="EHK84898.1"/>
    </source>
</evidence>
<dbReference type="Proteomes" id="UP000005064">
    <property type="component" value="Unassembled WGS sequence"/>
</dbReference>
<dbReference type="AlphaFoldDB" id="H0JNC6"/>
<dbReference type="RefSeq" id="WP_006551103.1">
    <property type="nucleotide sequence ID" value="NZ_AHBW01000033.1"/>
</dbReference>
<dbReference type="EMBL" id="AHBW01000033">
    <property type="protein sequence ID" value="EHK84898.1"/>
    <property type="molecule type" value="Genomic_DNA"/>
</dbReference>